<dbReference type="Proteomes" id="UP000683213">
    <property type="component" value="Unassembled WGS sequence"/>
</dbReference>
<dbReference type="GO" id="GO:0006352">
    <property type="term" value="P:DNA-templated transcription initiation"/>
    <property type="evidence" value="ECO:0007669"/>
    <property type="project" value="InterPro"/>
</dbReference>
<dbReference type="InterPro" id="IPR012295">
    <property type="entry name" value="TBP_dom_sf"/>
</dbReference>
<gene>
    <name evidence="5" type="ORF">HA237_05215</name>
    <name evidence="6" type="ORF">J4224_01170</name>
</gene>
<keyword evidence="2" id="KW-0677">Repeat</keyword>
<evidence type="ECO:0000256" key="4">
    <source>
        <dbReference type="ARBA" id="ARBA00023163"/>
    </source>
</evidence>
<dbReference type="GO" id="GO:0003677">
    <property type="term" value="F:DNA binding"/>
    <property type="evidence" value="ECO:0007669"/>
    <property type="project" value="UniProtKB-KW"/>
</dbReference>
<dbReference type="Gene3D" id="3.30.310.10">
    <property type="entry name" value="TATA-Binding Protein"/>
    <property type="match status" value="1"/>
</dbReference>
<evidence type="ECO:0000313" key="6">
    <source>
        <dbReference type="EMBL" id="MBS3059017.1"/>
    </source>
</evidence>
<reference evidence="6" key="3">
    <citation type="submission" date="2021-05" db="EMBL/GenBank/DDBJ databases">
        <title>Protein family content uncovers lineage relationships and bacterial pathway maintenance mechanisms in DPANN archaea.</title>
        <authorList>
            <person name="Castelle C.J."/>
            <person name="Meheust R."/>
            <person name="Jaffe A.L."/>
            <person name="Seitz K."/>
            <person name="Gong X."/>
            <person name="Baker B.J."/>
            <person name="Banfield J.F."/>
        </authorList>
    </citation>
    <scope>NUCLEOTIDE SEQUENCE</scope>
    <source>
        <strain evidence="6">RIFCSPHIGHO2_01_FULL_GW2011_AR10_43_9</strain>
    </source>
</reference>
<evidence type="ECO:0000256" key="2">
    <source>
        <dbReference type="ARBA" id="ARBA00022737"/>
    </source>
</evidence>
<accession>A0A7J4IY61</accession>
<dbReference type="InterPro" id="IPR000814">
    <property type="entry name" value="TBP"/>
</dbReference>
<dbReference type="AlphaFoldDB" id="A0A7J4IY61"/>
<comment type="similarity">
    <text evidence="1">Belongs to the TBP family.</text>
</comment>
<dbReference type="Proteomes" id="UP000577419">
    <property type="component" value="Unassembled WGS sequence"/>
</dbReference>
<reference evidence="6" key="2">
    <citation type="submission" date="2021-03" db="EMBL/GenBank/DDBJ databases">
        <authorList>
            <person name="Jaffe A."/>
        </authorList>
    </citation>
    <scope>NUCLEOTIDE SEQUENCE</scope>
    <source>
        <strain evidence="6">RIFCSPHIGHO2_01_FULL_GW2011_AR10_43_9</strain>
    </source>
</reference>
<evidence type="ECO:0000256" key="1">
    <source>
        <dbReference type="ARBA" id="ARBA00005560"/>
    </source>
</evidence>
<reference evidence="5" key="1">
    <citation type="journal article" date="2020" name="bioRxiv">
        <title>A rank-normalized archaeal taxonomy based on genome phylogeny resolves widespread incomplete and uneven classifications.</title>
        <authorList>
            <person name="Rinke C."/>
            <person name="Chuvochina M."/>
            <person name="Mussig A.J."/>
            <person name="Chaumeil P.-A."/>
            <person name="Waite D.W."/>
            <person name="Whitman W.B."/>
            <person name="Parks D.H."/>
            <person name="Hugenholtz P."/>
        </authorList>
    </citation>
    <scope>NUCLEOTIDE SEQUENCE</scope>
    <source>
        <strain evidence="5">UBA10011</strain>
    </source>
</reference>
<keyword evidence="3" id="KW-0238">DNA-binding</keyword>
<evidence type="ECO:0000256" key="3">
    <source>
        <dbReference type="ARBA" id="ARBA00023125"/>
    </source>
</evidence>
<evidence type="ECO:0000313" key="5">
    <source>
        <dbReference type="EMBL" id="HIH08737.1"/>
    </source>
</evidence>
<dbReference type="EMBL" id="DUFG01000025">
    <property type="protein sequence ID" value="HIH08737.1"/>
    <property type="molecule type" value="Genomic_DNA"/>
</dbReference>
<comment type="caution">
    <text evidence="5">The sequence shown here is derived from an EMBL/GenBank/DDBJ whole genome shotgun (WGS) entry which is preliminary data.</text>
</comment>
<dbReference type="EMBL" id="JAGVWF010000016">
    <property type="protein sequence ID" value="MBS3059017.1"/>
    <property type="molecule type" value="Genomic_DNA"/>
</dbReference>
<evidence type="ECO:0000313" key="7">
    <source>
        <dbReference type="Proteomes" id="UP000577419"/>
    </source>
</evidence>
<dbReference type="Pfam" id="PF00352">
    <property type="entry name" value="TBP"/>
    <property type="match status" value="1"/>
</dbReference>
<keyword evidence="4" id="KW-0804">Transcription</keyword>
<organism evidence="5 7">
    <name type="scientific">Candidatus Iainarchaeum sp</name>
    <dbReference type="NCBI Taxonomy" id="3101447"/>
    <lineage>
        <taxon>Archaea</taxon>
        <taxon>Candidatus Iainarchaeota</taxon>
        <taxon>Candidatus Iainarchaeia</taxon>
        <taxon>Candidatus Iainarchaeales</taxon>
        <taxon>Candidatus Iainarchaeaceae</taxon>
        <taxon>Candidatus Iainarchaeum</taxon>
    </lineage>
</organism>
<protein>
    <submittedName>
        <fullName evidence="5">Uncharacterized protein</fullName>
    </submittedName>
</protein>
<proteinExistence type="inferred from homology"/>
<sequence>MELDQFTGRPCKSSLAFEFLPKKKEKLDLASAAKQLRMAKVEVEVETPVLLMVKLEGTDLSLFRNGKIMVKETREEAKAREKAEKLLKLLKTGRG</sequence>
<name>A0A7J4IY61_9ARCH</name>